<sequence>MRGFWVMYLWVRYAHTFGSPDTCSLRMRVRIGVGGGNRGNFSSLYCRLEWANRLKRLVCNSMTNQKHPISPINHMAMPQPTSLGTG</sequence>
<dbReference type="AlphaFoldDB" id="A0AAN6Z5M4"/>
<keyword evidence="2" id="KW-1185">Reference proteome</keyword>
<gene>
    <name evidence="1" type="ORF">N657DRAFT_313925</name>
</gene>
<evidence type="ECO:0000313" key="1">
    <source>
        <dbReference type="EMBL" id="KAK4126605.1"/>
    </source>
</evidence>
<comment type="caution">
    <text evidence="1">The sequence shown here is derived from an EMBL/GenBank/DDBJ whole genome shotgun (WGS) entry which is preliminary data.</text>
</comment>
<reference evidence="1" key="1">
    <citation type="journal article" date="2023" name="Mol. Phylogenet. Evol.">
        <title>Genome-scale phylogeny and comparative genomics of the fungal order Sordariales.</title>
        <authorList>
            <person name="Hensen N."/>
            <person name="Bonometti L."/>
            <person name="Westerberg I."/>
            <person name="Brannstrom I.O."/>
            <person name="Guillou S."/>
            <person name="Cros-Aarteil S."/>
            <person name="Calhoun S."/>
            <person name="Haridas S."/>
            <person name="Kuo A."/>
            <person name="Mondo S."/>
            <person name="Pangilinan J."/>
            <person name="Riley R."/>
            <person name="LaButti K."/>
            <person name="Andreopoulos B."/>
            <person name="Lipzen A."/>
            <person name="Chen C."/>
            <person name="Yan M."/>
            <person name="Daum C."/>
            <person name="Ng V."/>
            <person name="Clum A."/>
            <person name="Steindorff A."/>
            <person name="Ohm R.A."/>
            <person name="Martin F."/>
            <person name="Silar P."/>
            <person name="Natvig D.O."/>
            <person name="Lalanne C."/>
            <person name="Gautier V."/>
            <person name="Ament-Velasquez S.L."/>
            <person name="Kruys A."/>
            <person name="Hutchinson M.I."/>
            <person name="Powell A.J."/>
            <person name="Barry K."/>
            <person name="Miller A.N."/>
            <person name="Grigoriev I.V."/>
            <person name="Debuchy R."/>
            <person name="Gladieux P."/>
            <person name="Hiltunen Thoren M."/>
            <person name="Johannesson H."/>
        </authorList>
    </citation>
    <scope>NUCLEOTIDE SEQUENCE</scope>
    <source>
        <strain evidence="1">CBS 731.68</strain>
    </source>
</reference>
<evidence type="ECO:0000313" key="2">
    <source>
        <dbReference type="Proteomes" id="UP001302602"/>
    </source>
</evidence>
<reference evidence="1" key="2">
    <citation type="submission" date="2023-05" db="EMBL/GenBank/DDBJ databases">
        <authorList>
            <consortium name="Lawrence Berkeley National Laboratory"/>
            <person name="Steindorff A."/>
            <person name="Hensen N."/>
            <person name="Bonometti L."/>
            <person name="Westerberg I."/>
            <person name="Brannstrom I.O."/>
            <person name="Guillou S."/>
            <person name="Cros-Aarteil S."/>
            <person name="Calhoun S."/>
            <person name="Haridas S."/>
            <person name="Kuo A."/>
            <person name="Mondo S."/>
            <person name="Pangilinan J."/>
            <person name="Riley R."/>
            <person name="Labutti K."/>
            <person name="Andreopoulos B."/>
            <person name="Lipzen A."/>
            <person name="Chen C."/>
            <person name="Yanf M."/>
            <person name="Daum C."/>
            <person name="Ng V."/>
            <person name="Clum A."/>
            <person name="Ohm R."/>
            <person name="Martin F."/>
            <person name="Silar P."/>
            <person name="Natvig D."/>
            <person name="Lalanne C."/>
            <person name="Gautier V."/>
            <person name="Ament-Velasquez S.L."/>
            <person name="Kruys A."/>
            <person name="Hutchinson M.I."/>
            <person name="Powell A.J."/>
            <person name="Barry K."/>
            <person name="Miller A.N."/>
            <person name="Grigoriev I.V."/>
            <person name="Debuchy R."/>
            <person name="Gladieux P."/>
            <person name="Thoren M.H."/>
            <person name="Johannesson H."/>
        </authorList>
    </citation>
    <scope>NUCLEOTIDE SEQUENCE</scope>
    <source>
        <strain evidence="1">CBS 731.68</strain>
    </source>
</reference>
<accession>A0AAN6Z5M4</accession>
<proteinExistence type="predicted"/>
<protein>
    <submittedName>
        <fullName evidence="1">Uncharacterized protein</fullName>
    </submittedName>
</protein>
<dbReference type="RefSeq" id="XP_062650376.1">
    <property type="nucleotide sequence ID" value="XM_062786754.1"/>
</dbReference>
<organism evidence="1 2">
    <name type="scientific">Parathielavia appendiculata</name>
    <dbReference type="NCBI Taxonomy" id="2587402"/>
    <lineage>
        <taxon>Eukaryota</taxon>
        <taxon>Fungi</taxon>
        <taxon>Dikarya</taxon>
        <taxon>Ascomycota</taxon>
        <taxon>Pezizomycotina</taxon>
        <taxon>Sordariomycetes</taxon>
        <taxon>Sordariomycetidae</taxon>
        <taxon>Sordariales</taxon>
        <taxon>Chaetomiaceae</taxon>
        <taxon>Parathielavia</taxon>
    </lineage>
</organism>
<dbReference type="Proteomes" id="UP001302602">
    <property type="component" value="Unassembled WGS sequence"/>
</dbReference>
<dbReference type="GeneID" id="87823522"/>
<name>A0AAN6Z5M4_9PEZI</name>
<dbReference type="EMBL" id="MU853225">
    <property type="protein sequence ID" value="KAK4126605.1"/>
    <property type="molecule type" value="Genomic_DNA"/>
</dbReference>